<protein>
    <submittedName>
        <fullName evidence="1">Uncharacterized protein</fullName>
    </submittedName>
</protein>
<reference evidence="1 2" key="1">
    <citation type="submission" date="2024-04" db="EMBL/GenBank/DDBJ databases">
        <title>Tritrichomonas musculus Genome.</title>
        <authorList>
            <person name="Alves-Ferreira E."/>
            <person name="Grigg M."/>
            <person name="Lorenzi H."/>
            <person name="Galac M."/>
        </authorList>
    </citation>
    <scope>NUCLEOTIDE SEQUENCE [LARGE SCALE GENOMIC DNA]</scope>
    <source>
        <strain evidence="1 2">EAF2021</strain>
    </source>
</reference>
<sequence>MSITSVFDDVLNNLKSIGMNIIGEAYDGDPGWLSRTNAFVQELCNLILLHPKFTLEDLAELAVHVNSGRFIYEDLFHLTKFDRYRKVSGASIYPTLYEAKATFNKESFEQSGIPKWITDNNHYTKMDDTLPIKFFTFENI</sequence>
<dbReference type="EMBL" id="JAPFFF010000001">
    <property type="protein sequence ID" value="KAK8897849.1"/>
    <property type="molecule type" value="Genomic_DNA"/>
</dbReference>
<evidence type="ECO:0000313" key="1">
    <source>
        <dbReference type="EMBL" id="KAK8897849.1"/>
    </source>
</evidence>
<accession>A0ABR2L3B9</accession>
<gene>
    <name evidence="1" type="ORF">M9Y10_000077</name>
</gene>
<keyword evidence="2" id="KW-1185">Reference proteome</keyword>
<proteinExistence type="predicted"/>
<comment type="caution">
    <text evidence="1">The sequence shown here is derived from an EMBL/GenBank/DDBJ whole genome shotgun (WGS) entry which is preliminary data.</text>
</comment>
<organism evidence="1 2">
    <name type="scientific">Tritrichomonas musculus</name>
    <dbReference type="NCBI Taxonomy" id="1915356"/>
    <lineage>
        <taxon>Eukaryota</taxon>
        <taxon>Metamonada</taxon>
        <taxon>Parabasalia</taxon>
        <taxon>Tritrichomonadida</taxon>
        <taxon>Tritrichomonadidae</taxon>
        <taxon>Tritrichomonas</taxon>
    </lineage>
</organism>
<name>A0ABR2L3B9_9EUKA</name>
<dbReference type="Proteomes" id="UP001470230">
    <property type="component" value="Unassembled WGS sequence"/>
</dbReference>
<evidence type="ECO:0000313" key="2">
    <source>
        <dbReference type="Proteomes" id="UP001470230"/>
    </source>
</evidence>